<organism evidence="2 3">
    <name type="scientific">Armadillidium nasatum</name>
    <dbReference type="NCBI Taxonomy" id="96803"/>
    <lineage>
        <taxon>Eukaryota</taxon>
        <taxon>Metazoa</taxon>
        <taxon>Ecdysozoa</taxon>
        <taxon>Arthropoda</taxon>
        <taxon>Crustacea</taxon>
        <taxon>Multicrustacea</taxon>
        <taxon>Malacostraca</taxon>
        <taxon>Eumalacostraca</taxon>
        <taxon>Peracarida</taxon>
        <taxon>Isopoda</taxon>
        <taxon>Oniscidea</taxon>
        <taxon>Crinocheta</taxon>
        <taxon>Armadillidiidae</taxon>
        <taxon>Armadillidium</taxon>
    </lineage>
</organism>
<dbReference type="PANTHER" id="PTHR12461">
    <property type="entry name" value="HYPOXIA-INDUCIBLE FACTOR 1 ALPHA INHIBITOR-RELATED"/>
    <property type="match status" value="1"/>
</dbReference>
<dbReference type="GO" id="GO:0045746">
    <property type="term" value="P:negative regulation of Notch signaling pathway"/>
    <property type="evidence" value="ECO:0007669"/>
    <property type="project" value="TreeGrafter"/>
</dbReference>
<dbReference type="OrthoDB" id="47172at2759"/>
<gene>
    <name evidence="2" type="primary">hif1an</name>
    <name evidence="2" type="ORF">Anas_00673</name>
</gene>
<dbReference type="EMBL" id="SEYY01000712">
    <property type="protein sequence ID" value="KAB7506652.1"/>
    <property type="molecule type" value="Genomic_DNA"/>
</dbReference>
<name>A0A5N5TKH3_9CRUS</name>
<sequence length="198" mass="23233">MEGNVTPVHYDEQQNFFCQLKGVKRCLLFKPEHFETLYPHPVYHPHDRQSQVNLEKPDFEAYPELKNLKGYEAIVYPGDVLYIPIYWWHHIESLFTTTPDTENKNRESLDDVKCNVSVNFWYKAGPTKTIEYPLDPHHKLAIMRNIEKMLLEALKDPQEVGPMLRAIVDGRYSEGVEDEQSFKYSALNVVEEKFLSTL</sequence>
<dbReference type="GO" id="GO:0005737">
    <property type="term" value="C:cytoplasm"/>
    <property type="evidence" value="ECO:0007669"/>
    <property type="project" value="TreeGrafter"/>
</dbReference>
<dbReference type="InterPro" id="IPR003347">
    <property type="entry name" value="JmjC_dom"/>
</dbReference>
<dbReference type="InterPro" id="IPR014710">
    <property type="entry name" value="RmlC-like_jellyroll"/>
</dbReference>
<dbReference type="PANTHER" id="PTHR12461:SF105">
    <property type="entry name" value="HYPOXIA-INDUCIBLE FACTOR 1-ALPHA INHIBITOR"/>
    <property type="match status" value="1"/>
</dbReference>
<evidence type="ECO:0000259" key="1">
    <source>
        <dbReference type="PROSITE" id="PS51184"/>
    </source>
</evidence>
<comment type="caution">
    <text evidence="2">The sequence shown here is derived from an EMBL/GenBank/DDBJ whole genome shotgun (WGS) entry which is preliminary data.</text>
</comment>
<dbReference type="GO" id="GO:0071532">
    <property type="term" value="F:ankyrin repeat binding"/>
    <property type="evidence" value="ECO:0007669"/>
    <property type="project" value="TreeGrafter"/>
</dbReference>
<feature type="domain" description="JmjC" evidence="1">
    <location>
        <begin position="1"/>
        <end position="123"/>
    </location>
</feature>
<dbReference type="Gene3D" id="1.10.287.1010">
    <property type="entry name" value="Clavaminate synthase-like"/>
    <property type="match status" value="1"/>
</dbReference>
<accession>A0A5N5TKH3</accession>
<dbReference type="PROSITE" id="PS51184">
    <property type="entry name" value="JMJC"/>
    <property type="match status" value="1"/>
</dbReference>
<evidence type="ECO:0000313" key="2">
    <source>
        <dbReference type="EMBL" id="KAB7506652.1"/>
    </source>
</evidence>
<dbReference type="GO" id="GO:0036139">
    <property type="term" value="F:peptidyl-histidine dioxygenase activity"/>
    <property type="evidence" value="ECO:0007669"/>
    <property type="project" value="TreeGrafter"/>
</dbReference>
<dbReference type="Pfam" id="PF13621">
    <property type="entry name" value="Cupin_8"/>
    <property type="match status" value="1"/>
</dbReference>
<protein>
    <submittedName>
        <fullName evidence="2">Hypoxia-inducible factor 1-alpha inhibitor</fullName>
    </submittedName>
</protein>
<dbReference type="GO" id="GO:0036140">
    <property type="term" value="F:[protein]-asparagine 3-dioxygenase activity"/>
    <property type="evidence" value="ECO:0007669"/>
    <property type="project" value="TreeGrafter"/>
</dbReference>
<dbReference type="Gene3D" id="2.60.120.10">
    <property type="entry name" value="Jelly Rolls"/>
    <property type="match status" value="1"/>
</dbReference>
<dbReference type="AlphaFoldDB" id="A0A5N5TKH3"/>
<proteinExistence type="predicted"/>
<reference evidence="2 3" key="1">
    <citation type="journal article" date="2019" name="PLoS Biol.">
        <title>Sex chromosomes control vertical transmission of feminizing Wolbachia symbionts in an isopod.</title>
        <authorList>
            <person name="Becking T."/>
            <person name="Chebbi M.A."/>
            <person name="Giraud I."/>
            <person name="Moumen B."/>
            <person name="Laverre T."/>
            <person name="Caubet Y."/>
            <person name="Peccoud J."/>
            <person name="Gilbert C."/>
            <person name="Cordaux R."/>
        </authorList>
    </citation>
    <scope>NUCLEOTIDE SEQUENCE [LARGE SCALE GENOMIC DNA]</scope>
    <source>
        <strain evidence="2">ANa2</strain>
        <tissue evidence="2">Whole body excluding digestive tract and cuticle</tissue>
    </source>
</reference>
<dbReference type="Proteomes" id="UP000326759">
    <property type="component" value="Unassembled WGS sequence"/>
</dbReference>
<dbReference type="GO" id="GO:0005634">
    <property type="term" value="C:nucleus"/>
    <property type="evidence" value="ECO:0007669"/>
    <property type="project" value="TreeGrafter"/>
</dbReference>
<dbReference type="InterPro" id="IPR041667">
    <property type="entry name" value="Cupin_8"/>
</dbReference>
<keyword evidence="3" id="KW-1185">Reference proteome</keyword>
<dbReference type="InterPro" id="IPR027452">
    <property type="entry name" value="FIH-1_dom_II"/>
</dbReference>
<evidence type="ECO:0000313" key="3">
    <source>
        <dbReference type="Proteomes" id="UP000326759"/>
    </source>
</evidence>
<dbReference type="SUPFAM" id="SSF51197">
    <property type="entry name" value="Clavaminate synthase-like"/>
    <property type="match status" value="1"/>
</dbReference>